<keyword evidence="1" id="KW-0732">Signal</keyword>
<reference evidence="3" key="1">
    <citation type="journal article" date="2019" name="Int. J. Syst. Evol. Microbiol.">
        <title>The Global Catalogue of Microorganisms (GCM) 10K type strain sequencing project: providing services to taxonomists for standard genome sequencing and annotation.</title>
        <authorList>
            <consortium name="The Broad Institute Genomics Platform"/>
            <consortium name="The Broad Institute Genome Sequencing Center for Infectious Disease"/>
            <person name="Wu L."/>
            <person name="Ma J."/>
        </authorList>
    </citation>
    <scope>NUCLEOTIDE SEQUENCE [LARGE SCALE GENOMIC DNA]</scope>
    <source>
        <strain evidence="3">CECT 7649</strain>
    </source>
</reference>
<protein>
    <submittedName>
        <fullName evidence="2">DUF4302 domain-containing protein</fullName>
    </submittedName>
</protein>
<feature type="chain" id="PRO_5046440042" evidence="1">
    <location>
        <begin position="20"/>
        <end position="447"/>
    </location>
</feature>
<dbReference type="Proteomes" id="UP001597051">
    <property type="component" value="Unassembled WGS sequence"/>
</dbReference>
<evidence type="ECO:0000313" key="3">
    <source>
        <dbReference type="Proteomes" id="UP001597051"/>
    </source>
</evidence>
<evidence type="ECO:0000313" key="2">
    <source>
        <dbReference type="EMBL" id="MFD0984378.1"/>
    </source>
</evidence>
<dbReference type="Pfam" id="PF14135">
    <property type="entry name" value="DUF4302"/>
    <property type="match status" value="1"/>
</dbReference>
<sequence length="447" mass="50251">MKKLIKVFLIVAVFLQFVACENKEDITLFNQNATERLNERSKELSDILLSSEYGWKAVYFTDSTQLGGFTHLFKFKDLKNVDMASDFDEDTSIISSEYKIELGSTISLLFTTRNRIHLLSDSDNYPTAELRGQGYKGDFQFLYYGQENGEIIFRTNRSFEELRFEKATALDWSDLAKNTTMRANLTGTIDSSLFKLLETNDGSTIEKFDFNYDSASRFSIATSTDVSSEETISLAIAYTPTGIIVKPALTVNDQKLSVFTYDAGTGNFVATGTSGVTATIGSTDIPPLLTDDYKDLLRGKPETGFAYIAEYLEFAPTNSGLFLYLLNEINTGLPQGVAIDRVQFTFNDGSSNYVVYTFTGGRAPIFHFFTTTEDKVKKSIILTSGRWTDQNGTRINRPAYLKNLDDQIMNPSGLYVKKENFNIAFSNDIYTFTSTTTPFRITTYAFQ</sequence>
<organism evidence="2 3">
    <name type="scientific">Flavobacterium myungsuense</name>
    <dbReference type="NCBI Taxonomy" id="651823"/>
    <lineage>
        <taxon>Bacteria</taxon>
        <taxon>Pseudomonadati</taxon>
        <taxon>Bacteroidota</taxon>
        <taxon>Flavobacteriia</taxon>
        <taxon>Flavobacteriales</taxon>
        <taxon>Flavobacteriaceae</taxon>
        <taxon>Flavobacterium</taxon>
    </lineage>
</organism>
<keyword evidence="3" id="KW-1185">Reference proteome</keyword>
<comment type="caution">
    <text evidence="2">The sequence shown here is derived from an EMBL/GenBank/DDBJ whole genome shotgun (WGS) entry which is preliminary data.</text>
</comment>
<proteinExistence type="predicted"/>
<feature type="signal peptide" evidence="1">
    <location>
        <begin position="1"/>
        <end position="19"/>
    </location>
</feature>
<dbReference type="InterPro" id="IPR025396">
    <property type="entry name" value="DUF4302"/>
</dbReference>
<dbReference type="EMBL" id="JBHTIZ010000021">
    <property type="protein sequence ID" value="MFD0984378.1"/>
    <property type="molecule type" value="Genomic_DNA"/>
</dbReference>
<evidence type="ECO:0000256" key="1">
    <source>
        <dbReference type="SAM" id="SignalP"/>
    </source>
</evidence>
<accession>A0ABW3J3S7</accession>
<dbReference type="RefSeq" id="WP_379753140.1">
    <property type="nucleotide sequence ID" value="NZ_JBHSYB010000006.1"/>
</dbReference>
<gene>
    <name evidence="2" type="ORF">ACFQ0S_07795</name>
</gene>
<name>A0ABW3J3S7_9FLAO</name>